<accession>A0A9Q8WQK2</accession>
<dbReference type="KEGG" id="clup:CLUP02_16859"/>
<organism evidence="1 2">
    <name type="scientific">Colletotrichum lupini</name>
    <dbReference type="NCBI Taxonomy" id="145971"/>
    <lineage>
        <taxon>Eukaryota</taxon>
        <taxon>Fungi</taxon>
        <taxon>Dikarya</taxon>
        <taxon>Ascomycota</taxon>
        <taxon>Pezizomycotina</taxon>
        <taxon>Sordariomycetes</taxon>
        <taxon>Hypocreomycetidae</taxon>
        <taxon>Glomerellales</taxon>
        <taxon>Glomerellaceae</taxon>
        <taxon>Colletotrichum</taxon>
        <taxon>Colletotrichum acutatum species complex</taxon>
    </lineage>
</organism>
<name>A0A9Q8WQK2_9PEZI</name>
<dbReference type="RefSeq" id="XP_049152924.1">
    <property type="nucleotide sequence ID" value="XM_049295777.1"/>
</dbReference>
<dbReference type="EMBL" id="CP019481">
    <property type="protein sequence ID" value="UQC91325.1"/>
    <property type="molecule type" value="Genomic_DNA"/>
</dbReference>
<evidence type="ECO:0000313" key="1">
    <source>
        <dbReference type="EMBL" id="UQC91325.1"/>
    </source>
</evidence>
<sequence length="81" mass="9087">MRRMTGCINDAVGFGLHRHQARKADRGWHACILETQQARPVVAITAQNHDNDIDAGYTMENDSCTGHIDPRKHSYLDPTSI</sequence>
<keyword evidence="2" id="KW-1185">Reference proteome</keyword>
<reference evidence="1" key="1">
    <citation type="journal article" date="2021" name="Mol. Plant Microbe Interact.">
        <title>Complete Genome Sequence of the Plant-Pathogenic Fungus Colletotrichum lupini.</title>
        <authorList>
            <person name="Baroncelli R."/>
            <person name="Pensec F."/>
            <person name="Da Lio D."/>
            <person name="Boufleur T."/>
            <person name="Vicente I."/>
            <person name="Sarrocco S."/>
            <person name="Picot A."/>
            <person name="Baraldi E."/>
            <person name="Sukno S."/>
            <person name="Thon M."/>
            <person name="Le Floch G."/>
        </authorList>
    </citation>
    <scope>NUCLEOTIDE SEQUENCE</scope>
    <source>
        <strain evidence="1">IMI 504893</strain>
    </source>
</reference>
<gene>
    <name evidence="1" type="ORF">CLUP02_16859</name>
</gene>
<dbReference type="AlphaFoldDB" id="A0A9Q8WQK2"/>
<proteinExistence type="predicted"/>
<dbReference type="Proteomes" id="UP000830671">
    <property type="component" value="Chromosome 9"/>
</dbReference>
<dbReference type="GeneID" id="73350787"/>
<protein>
    <submittedName>
        <fullName evidence="1">Uncharacterized protein</fullName>
    </submittedName>
</protein>
<evidence type="ECO:0000313" key="2">
    <source>
        <dbReference type="Proteomes" id="UP000830671"/>
    </source>
</evidence>